<organism evidence="3 4">
    <name type="scientific">Porcisia hertigi</name>
    <dbReference type="NCBI Taxonomy" id="2761500"/>
    <lineage>
        <taxon>Eukaryota</taxon>
        <taxon>Discoba</taxon>
        <taxon>Euglenozoa</taxon>
        <taxon>Kinetoplastea</taxon>
        <taxon>Metakinetoplastina</taxon>
        <taxon>Trypanosomatida</taxon>
        <taxon>Trypanosomatidae</taxon>
        <taxon>Leishmaniinae</taxon>
        <taxon>Porcisia</taxon>
    </lineage>
</organism>
<accession>A0A836IF75</accession>
<feature type="coiled-coil region" evidence="1">
    <location>
        <begin position="421"/>
        <end position="469"/>
    </location>
</feature>
<dbReference type="AlphaFoldDB" id="A0A836IF75"/>
<dbReference type="GeneID" id="94288674"/>
<feature type="compositionally biased region" description="Polar residues" evidence="2">
    <location>
        <begin position="580"/>
        <end position="594"/>
    </location>
</feature>
<evidence type="ECO:0000313" key="4">
    <source>
        <dbReference type="Proteomes" id="UP000674318"/>
    </source>
</evidence>
<dbReference type="KEGG" id="phet:94288674"/>
<evidence type="ECO:0000256" key="2">
    <source>
        <dbReference type="SAM" id="MobiDB-lite"/>
    </source>
</evidence>
<evidence type="ECO:0000313" key="3">
    <source>
        <dbReference type="EMBL" id="KAG5496271.1"/>
    </source>
</evidence>
<reference evidence="3 4" key="1">
    <citation type="submission" date="2021-02" db="EMBL/GenBank/DDBJ databases">
        <title>Porcisia hertigi Genome sequencing and assembly.</title>
        <authorList>
            <person name="Almutairi H."/>
            <person name="Gatherer D."/>
        </authorList>
    </citation>
    <scope>NUCLEOTIDE SEQUENCE [LARGE SCALE GENOMIC DNA]</scope>
    <source>
        <strain evidence="3 4">C119</strain>
    </source>
</reference>
<dbReference type="Gene3D" id="1.20.5.170">
    <property type="match status" value="1"/>
</dbReference>
<feature type="region of interest" description="Disordered" evidence="2">
    <location>
        <begin position="580"/>
        <end position="614"/>
    </location>
</feature>
<feature type="compositionally biased region" description="Low complexity" evidence="2">
    <location>
        <begin position="350"/>
        <end position="360"/>
    </location>
</feature>
<sequence length="963" mass="105265">MSTRTYCVIPHEARQDTLFQGVFEDGVRVLYRGRLQSLVFSHVLSPAHDYVKHINGPLLATLRDGGNATLVLATPNSEDMALSPKSTASEGNRSTSQIQANARATTSRVASSSVLVQKPNTGLAAAKAVVMELYTQLFPLLFRNLEGCSTAQLSVVTVSASERVLLDNFCEDHRIRTPQEAHRKTLTRTTSATEWGTLLQFLEDRHAAVEESPGSVEGQTACVVTVELQGYGRLVVVDAASAQDLLQQLTLILHMQADGAARTYPLHVPLRDLLENNVAPHATVQVLCVPAPQDTVRQTMRVLHFAATVEAAQSSGVAPGLDASVSMPRYSRPLHRRRMPLSPAPSKLFSRSATSATSSSMEENPTHRKGSASSPRPAVMQSALALDVVGGAKCGSTSSSASGFRERTPARLPLPNVQLDRDRQRVREQHLLKRIAALEEQLRNSEEQCHSAKAACDQAVQERDKYERELRGKASLSMDLQRIHQATKKRNADYAQLVEKLAGQVHTLQRAAARQRGQGAAVVKQLRQVEAEKEELTKQLTRLRKEVLLFRKEAICRARRTTQWRIAPIEATVPSFQASEQRLPLQPQNVRQTMSSSVSSAPASAEERNSPRARRIYDSTSHVEAALGTKDVDTISPAEEQQAHLAAITVDELRWRNYHLVQEVDRLQERLLAALSAAAKREATEGTASDLAKVERHEGGCLMCGRMQERVEWFQKRLADVLHEKDALQHPTATSSAPFPPGVSKTTDAANLERSCSSSTYSRSPSFELRGHNNDNRNGLTNRRSTSQPAQTSPTNTTQSVAAALLTGCASLSAQLACAHSELARRLLSDASASKSANSELFEPLSQLSPLILHEHQEAVSALADSLRRIAERPASRPATRGSAAFPISVRDAGAVVQPLLPPVPRCATAADADTLTNYLSFETERCQHLRAFIPSFAQLAVATEHIAMRLETTNEVSNSRAE</sequence>
<evidence type="ECO:0000256" key="1">
    <source>
        <dbReference type="SAM" id="Coils"/>
    </source>
</evidence>
<feature type="compositionally biased region" description="Low complexity" evidence="2">
    <location>
        <begin position="755"/>
        <end position="766"/>
    </location>
</feature>
<protein>
    <submittedName>
        <fullName evidence="3">Uncharacterized protein</fullName>
    </submittedName>
</protein>
<feature type="region of interest" description="Disordered" evidence="2">
    <location>
        <begin position="729"/>
        <end position="799"/>
    </location>
</feature>
<comment type="caution">
    <text evidence="3">The sequence shown here is derived from an EMBL/GenBank/DDBJ whole genome shotgun (WGS) entry which is preliminary data.</text>
</comment>
<feature type="region of interest" description="Disordered" evidence="2">
    <location>
        <begin position="334"/>
        <end position="377"/>
    </location>
</feature>
<dbReference type="Proteomes" id="UP000674318">
    <property type="component" value="Chromosome 32"/>
</dbReference>
<keyword evidence="1" id="KW-0175">Coiled coil</keyword>
<keyword evidence="4" id="KW-1185">Reference proteome</keyword>
<name>A0A836IF75_9TRYP</name>
<dbReference type="EMBL" id="JAFJZO010000032">
    <property type="protein sequence ID" value="KAG5496271.1"/>
    <property type="molecule type" value="Genomic_DNA"/>
</dbReference>
<feature type="coiled-coil region" evidence="1">
    <location>
        <begin position="519"/>
        <end position="553"/>
    </location>
</feature>
<feature type="compositionally biased region" description="Low complexity" evidence="2">
    <location>
        <begin position="595"/>
        <end position="604"/>
    </location>
</feature>
<proteinExistence type="predicted"/>
<dbReference type="OrthoDB" id="244294at2759"/>
<feature type="compositionally biased region" description="Polar residues" evidence="2">
    <location>
        <begin position="776"/>
        <end position="799"/>
    </location>
</feature>
<gene>
    <name evidence="3" type="ORF">JKF63_02572</name>
</gene>
<dbReference type="RefSeq" id="XP_067754754.1">
    <property type="nucleotide sequence ID" value="XM_067898597.1"/>
</dbReference>